<dbReference type="Proteomes" id="UP000708298">
    <property type="component" value="Unassembled WGS sequence"/>
</dbReference>
<feature type="transmembrane region" description="Helical" evidence="1">
    <location>
        <begin position="229"/>
        <end position="255"/>
    </location>
</feature>
<gene>
    <name evidence="2" type="ORF">ASILVAE211_19205</name>
</gene>
<name>A0A963YUM0_9PROT</name>
<organism evidence="2 3">
    <name type="scientific">Acidisoma silvae</name>
    <dbReference type="NCBI Taxonomy" id="2802396"/>
    <lineage>
        <taxon>Bacteria</taxon>
        <taxon>Pseudomonadati</taxon>
        <taxon>Pseudomonadota</taxon>
        <taxon>Alphaproteobacteria</taxon>
        <taxon>Acetobacterales</taxon>
        <taxon>Acidocellaceae</taxon>
        <taxon>Acidisoma</taxon>
    </lineage>
</organism>
<dbReference type="AlphaFoldDB" id="A0A963YUM0"/>
<feature type="transmembrane region" description="Helical" evidence="1">
    <location>
        <begin position="20"/>
        <end position="45"/>
    </location>
</feature>
<feature type="transmembrane region" description="Helical" evidence="1">
    <location>
        <begin position="168"/>
        <end position="185"/>
    </location>
</feature>
<keyword evidence="1" id="KW-0812">Transmembrane</keyword>
<proteinExistence type="predicted"/>
<feature type="transmembrane region" description="Helical" evidence="1">
    <location>
        <begin position="65"/>
        <end position="85"/>
    </location>
</feature>
<reference evidence="2" key="1">
    <citation type="journal article" date="2021" name="Microorganisms">
        <title>Acidisoma silvae sp. nov. and Acidisomacellulosilytica sp. nov., Two Acidophilic Bacteria Isolated from Decaying Wood, Hydrolyzing Cellulose and Producing Poly-3-hydroxybutyrate.</title>
        <authorList>
            <person name="Mieszkin S."/>
            <person name="Pouder E."/>
            <person name="Uroz S."/>
            <person name="Simon-Colin C."/>
            <person name="Alain K."/>
        </authorList>
    </citation>
    <scope>NUCLEOTIDE SEQUENCE</scope>
    <source>
        <strain evidence="2">HW T2.11</strain>
    </source>
</reference>
<feature type="transmembrane region" description="Helical" evidence="1">
    <location>
        <begin position="97"/>
        <end position="116"/>
    </location>
</feature>
<evidence type="ECO:0000313" key="3">
    <source>
        <dbReference type="Proteomes" id="UP000708298"/>
    </source>
</evidence>
<feature type="transmembrane region" description="Helical" evidence="1">
    <location>
        <begin position="275"/>
        <end position="297"/>
    </location>
</feature>
<feature type="transmembrane region" description="Helical" evidence="1">
    <location>
        <begin position="197"/>
        <end position="217"/>
    </location>
</feature>
<keyword evidence="3" id="KW-1185">Reference proteome</keyword>
<sequence length="345" mass="37621">MADRGTLRWQNKSIAPSNDLRGVLMMGLPVAAFWFVWQWLALGGAASQLDRMPPLLAFAVDKARFMPDFALIIAGVAAFHFQRVLKEEWNRAIAQRLYLRLLTPLVALFLVSLVLFEAVELIGPAHHLIAPWADPLIGPAFWIMATGVVLLVLLPPLLCWTWTAIPDVCWAGVVICLVLTGLGYQEGFHHYLWLWPFNSLVAFALGVFICASLFRAVEYLASVRGPAMILGWIALLAGSILAGPGLFLIGFVMVMSGTALGERSWYLVGERGLLVWSRTMPVFMLVQPAVLTAWAAWAPAGIASGWLGALLAAMICQILAFGLYSLVIPPSRRFFAPPAAPATAG</sequence>
<evidence type="ECO:0000313" key="2">
    <source>
        <dbReference type="EMBL" id="MCB8877333.1"/>
    </source>
</evidence>
<dbReference type="RefSeq" id="WP_227322986.1">
    <property type="nucleotide sequence ID" value="NZ_JAESVB010000012.1"/>
</dbReference>
<feature type="transmembrane region" description="Helical" evidence="1">
    <location>
        <begin position="309"/>
        <end position="328"/>
    </location>
</feature>
<keyword evidence="1" id="KW-0472">Membrane</keyword>
<reference evidence="2" key="2">
    <citation type="submission" date="2021-01" db="EMBL/GenBank/DDBJ databases">
        <authorList>
            <person name="Mieszkin S."/>
            <person name="Pouder E."/>
            <person name="Alain K."/>
        </authorList>
    </citation>
    <scope>NUCLEOTIDE SEQUENCE</scope>
    <source>
        <strain evidence="2">HW T2.11</strain>
    </source>
</reference>
<evidence type="ECO:0000256" key="1">
    <source>
        <dbReference type="SAM" id="Phobius"/>
    </source>
</evidence>
<feature type="transmembrane region" description="Helical" evidence="1">
    <location>
        <begin position="136"/>
        <end position="161"/>
    </location>
</feature>
<keyword evidence="1" id="KW-1133">Transmembrane helix</keyword>
<protein>
    <submittedName>
        <fullName evidence="2">Uncharacterized protein</fullName>
    </submittedName>
</protein>
<comment type="caution">
    <text evidence="2">The sequence shown here is derived from an EMBL/GenBank/DDBJ whole genome shotgun (WGS) entry which is preliminary data.</text>
</comment>
<dbReference type="EMBL" id="JAESVB010000012">
    <property type="protein sequence ID" value="MCB8877333.1"/>
    <property type="molecule type" value="Genomic_DNA"/>
</dbReference>
<accession>A0A963YUM0</accession>